<dbReference type="Gene3D" id="1.20.120.350">
    <property type="entry name" value="Voltage-gated potassium channels. Chain C"/>
    <property type="match status" value="3"/>
</dbReference>
<evidence type="ECO:0000313" key="17">
    <source>
        <dbReference type="Proteomes" id="UP001165082"/>
    </source>
</evidence>
<dbReference type="Proteomes" id="UP001165082">
    <property type="component" value="Unassembled WGS sequence"/>
</dbReference>
<feature type="transmembrane region" description="Helical" evidence="14">
    <location>
        <begin position="943"/>
        <end position="969"/>
    </location>
</feature>
<name>A0A9W7ANA8_9STRA</name>
<dbReference type="PANTHER" id="PTHR45628:SF7">
    <property type="entry name" value="VOLTAGE-DEPENDENT CALCIUM CHANNEL TYPE A SUBUNIT ALPHA-1"/>
    <property type="match status" value="1"/>
</dbReference>
<evidence type="ECO:0000256" key="4">
    <source>
        <dbReference type="ARBA" id="ARBA00022673"/>
    </source>
</evidence>
<keyword evidence="13" id="KW-0407">Ion channel</keyword>
<feature type="transmembrane region" description="Helical" evidence="14">
    <location>
        <begin position="1015"/>
        <end position="1039"/>
    </location>
</feature>
<keyword evidence="9 14" id="KW-1133">Transmembrane helix</keyword>
<evidence type="ECO:0000256" key="9">
    <source>
        <dbReference type="ARBA" id="ARBA00022989"/>
    </source>
</evidence>
<evidence type="ECO:0000256" key="13">
    <source>
        <dbReference type="ARBA" id="ARBA00023303"/>
    </source>
</evidence>
<reference evidence="16" key="1">
    <citation type="submission" date="2022-07" db="EMBL/GenBank/DDBJ databases">
        <title>Genome analysis of Parmales, a sister group of diatoms, reveals the evolutionary specialization of diatoms from phago-mixotrophs to photoautotrophs.</title>
        <authorList>
            <person name="Ban H."/>
            <person name="Sato S."/>
            <person name="Yoshikawa S."/>
            <person name="Kazumasa Y."/>
            <person name="Nakamura Y."/>
            <person name="Ichinomiya M."/>
            <person name="Saitoh K."/>
            <person name="Sato N."/>
            <person name="Blanc-Mathieu R."/>
            <person name="Endo H."/>
            <person name="Kuwata A."/>
            <person name="Ogata H."/>
        </authorList>
    </citation>
    <scope>NUCLEOTIDE SEQUENCE</scope>
</reference>
<keyword evidence="8" id="KW-0851">Voltage-gated channel</keyword>
<evidence type="ECO:0000256" key="6">
    <source>
        <dbReference type="ARBA" id="ARBA00022737"/>
    </source>
</evidence>
<evidence type="ECO:0000256" key="3">
    <source>
        <dbReference type="ARBA" id="ARBA00022568"/>
    </source>
</evidence>
<keyword evidence="2" id="KW-0813">Transport</keyword>
<feature type="transmembrane region" description="Helical" evidence="14">
    <location>
        <begin position="260"/>
        <end position="282"/>
    </location>
</feature>
<feature type="transmembrane region" description="Helical" evidence="14">
    <location>
        <begin position="811"/>
        <end position="839"/>
    </location>
</feature>
<sequence>MLSVFQITTLENWTDGVLYPLNAKGYVGIEVFNSTIILVGGFWLVNLTITVLTSEYEKAREKQDRDKAANSIGTSNGLAGLLLHSVTVPLSGDKVVLPEDVTDQWFDEHVAKRSPRSSSLTRSITSPISLEKEGKVSPRIVGRNLIQVKTPFEIEQEKEEREKEKERRRRLRDGDTKSISVKLYLWSKREATKRYRAFNATPFMKSYRSWRSRFVEPIVSHNLFTGTIFIVILLNTIVLGVETPFQSPEKQHFLDTSNQIFTIIFAVEMVLKMIGIGWPAYFSEGWNKFDFVIVMTSLIEFLPISGGEDSALADASALRALRVFRALRVTKAVKHLKATQTIVSVFESASEEYFLFICLLALSIFITVLTGTQLFAGKYVSCAADYSEGSMDNFGSAFILIFRVLTLDDWNAIAFGGVECTEKNWVVLVYFLFWIVLGNFMLLNLFLAILIRSFEKVKEDLLKEKRTERAKESRQLAVKMALETASKLAVMEAFDKAIMNVSSSTGGLTREMRPGMGKKLVMSKRHGYFDSETRYKRSIFGPDRNITSSDELGERERASTLSPEELAEVEEVRNEVDAGYNGLRSRIFGPIARFLFRKKIEERKRLQSLGRKSKWVEDGAHMADAMEENIRAVASAGDKAHIARQLRAQSSMVEDPHHLVDAKPLSGKALFVFGHANHFRVFCHEFAHHKYFNNFIILSILTSSICLAFESPTMTDGLKYTLKALDKVFTYIFTLEMALKVVALGFYWTKFAYLKDSWNRLDFLIVVSSLVDLIISSTTSGIEIGFLKVVRLLRVLRPLRTIKRNKNLSQVVNAIIGSFMSVVNVVIIVSLITGVFAILGMGLFGGLFWQCNDANVMEQTLCNGTFTTSYVHEFSNGTQSNVELVLDREWQNYMWNFDSFLGSVSTLFIVASMEGWFEIAEKGMQVTKIGFSPDPDGNSPLGMGFFVLFICLESFMGIGLFVGVLCDYFNTVASVGGKSALITEEQKEWIEAQRSVLFSRAIPKARMPKNPIRKACWYIMKSSIFNFFVMVLIIFSIFMLSLNHLGESETWVANVAAINKVVTVLFAIEATLKIVGEGPVLYFKKWSCCFDFILVTATILDESADIAQGNAEVLFVLRIFRVFRATRILRLLGSNSGFTNLIKVLMYSLPSVWNVAVLLIMLYFTFAVLGTALFGSTNINEAGEFYNPQPAENPGVYGVGINPDANFRSFGKAFITLFRVSTGENWFLLHRDTYRDNEYGIPMLSTLYFYIFVIICQYVTLNLFVAVLLDNFNLAKSETQEVQNLRTEMGNFTDVWGIFDPDASQFIDVKQLKFVIIGLKPPLGLGSGSNVTDHDIHELLWDADIPIYRFNNTKQNKVYFKDVLYRLSKLAFGATIARDMNLETDDDCSDETLAIAALKQKRLIFSTQEYIAVKRIVKAIKRKQGKSDNLFMELVYNTVRKQNMLAEVEMEHDDYDLFADNVTKKVKFSTNMKNFAKRLGEAFKD</sequence>
<evidence type="ECO:0000256" key="5">
    <source>
        <dbReference type="ARBA" id="ARBA00022692"/>
    </source>
</evidence>
<dbReference type="GO" id="GO:0008331">
    <property type="term" value="F:high voltage-gated calcium channel activity"/>
    <property type="evidence" value="ECO:0007669"/>
    <property type="project" value="TreeGrafter"/>
</dbReference>
<feature type="domain" description="Ion transport" evidence="15">
    <location>
        <begin position="1023"/>
        <end position="1280"/>
    </location>
</feature>
<protein>
    <recommendedName>
        <fullName evidence="15">Ion transport domain-containing protein</fullName>
    </recommendedName>
</protein>
<feature type="transmembrane region" description="Helical" evidence="14">
    <location>
        <begin position="1051"/>
        <end position="1075"/>
    </location>
</feature>
<feature type="domain" description="Ion transport" evidence="15">
    <location>
        <begin position="1"/>
        <end position="63"/>
    </location>
</feature>
<feature type="transmembrane region" description="Helical" evidence="14">
    <location>
        <begin position="353"/>
        <end position="376"/>
    </location>
</feature>
<keyword evidence="12" id="KW-0325">Glycoprotein</keyword>
<gene>
    <name evidence="16" type="ORF">TrRE_jg10895</name>
</gene>
<evidence type="ECO:0000256" key="1">
    <source>
        <dbReference type="ARBA" id="ARBA00004141"/>
    </source>
</evidence>
<keyword evidence="6" id="KW-0677">Repeat</keyword>
<dbReference type="Pfam" id="PF00520">
    <property type="entry name" value="Ion_trans"/>
    <property type="match status" value="4"/>
</dbReference>
<evidence type="ECO:0000313" key="16">
    <source>
        <dbReference type="EMBL" id="GMH73651.1"/>
    </source>
</evidence>
<feature type="transmembrane region" description="Helical" evidence="14">
    <location>
        <begin position="1247"/>
        <end position="1269"/>
    </location>
</feature>
<evidence type="ECO:0000259" key="15">
    <source>
        <dbReference type="Pfam" id="PF00520"/>
    </source>
</evidence>
<evidence type="ECO:0000256" key="2">
    <source>
        <dbReference type="ARBA" id="ARBA00022448"/>
    </source>
</evidence>
<evidence type="ECO:0000256" key="11">
    <source>
        <dbReference type="ARBA" id="ARBA00023136"/>
    </source>
</evidence>
<keyword evidence="11 14" id="KW-0472">Membrane</keyword>
<evidence type="ECO:0000256" key="8">
    <source>
        <dbReference type="ARBA" id="ARBA00022882"/>
    </source>
</evidence>
<evidence type="ECO:0000256" key="10">
    <source>
        <dbReference type="ARBA" id="ARBA00023065"/>
    </source>
</evidence>
<feature type="transmembrane region" description="Helical" evidence="14">
    <location>
        <begin position="1152"/>
        <end position="1174"/>
    </location>
</feature>
<feature type="domain" description="Ion transport" evidence="15">
    <location>
        <begin position="689"/>
        <end position="972"/>
    </location>
</feature>
<feature type="transmembrane region" description="Helical" evidence="14">
    <location>
        <begin position="218"/>
        <end position="240"/>
    </location>
</feature>
<dbReference type="InterPro" id="IPR027359">
    <property type="entry name" value="Volt_channel_dom_sf"/>
</dbReference>
<proteinExistence type="predicted"/>
<evidence type="ECO:0000256" key="14">
    <source>
        <dbReference type="SAM" id="Phobius"/>
    </source>
</evidence>
<comment type="caution">
    <text evidence="16">The sequence shown here is derived from an EMBL/GenBank/DDBJ whole genome shotgun (WGS) entry which is preliminary data.</text>
</comment>
<evidence type="ECO:0000256" key="12">
    <source>
        <dbReference type="ARBA" id="ARBA00023180"/>
    </source>
</evidence>
<evidence type="ECO:0000256" key="7">
    <source>
        <dbReference type="ARBA" id="ARBA00022837"/>
    </source>
</evidence>
<keyword evidence="7" id="KW-0106">Calcium</keyword>
<keyword evidence="17" id="KW-1185">Reference proteome</keyword>
<dbReference type="EMBL" id="BRXZ01001539">
    <property type="protein sequence ID" value="GMH73651.1"/>
    <property type="molecule type" value="Genomic_DNA"/>
</dbReference>
<feature type="transmembrane region" description="Helical" evidence="14">
    <location>
        <begin position="31"/>
        <end position="52"/>
    </location>
</feature>
<dbReference type="Gene3D" id="1.10.238.10">
    <property type="entry name" value="EF-hand"/>
    <property type="match status" value="1"/>
</dbReference>
<dbReference type="FunFam" id="1.20.120.350:FF:000009">
    <property type="entry name" value="Voltage-dependent T-type calcium channel subunit alpha"/>
    <property type="match status" value="1"/>
</dbReference>
<dbReference type="SUPFAM" id="SSF81324">
    <property type="entry name" value="Voltage-gated potassium channels"/>
    <property type="match status" value="3"/>
</dbReference>
<dbReference type="Gene3D" id="1.10.287.70">
    <property type="match status" value="4"/>
</dbReference>
<feature type="domain" description="Ion transport" evidence="15">
    <location>
        <begin position="222"/>
        <end position="460"/>
    </location>
</feature>
<feature type="transmembrane region" description="Helical" evidence="14">
    <location>
        <begin position="763"/>
        <end position="790"/>
    </location>
</feature>
<dbReference type="OrthoDB" id="431720at2759"/>
<accession>A0A9W7ANA8</accession>
<feature type="transmembrane region" description="Helical" evidence="14">
    <location>
        <begin position="427"/>
        <end position="451"/>
    </location>
</feature>
<dbReference type="PANTHER" id="PTHR45628">
    <property type="entry name" value="VOLTAGE-DEPENDENT CALCIUM CHANNEL TYPE A SUBUNIT ALPHA-1"/>
    <property type="match status" value="1"/>
</dbReference>
<keyword evidence="10" id="KW-0406">Ion transport</keyword>
<comment type="subcellular location">
    <subcellularLocation>
        <location evidence="1">Membrane</location>
        <topology evidence="1">Multi-pass membrane protein</topology>
    </subcellularLocation>
</comment>
<organism evidence="16 17">
    <name type="scientific">Triparma retinervis</name>
    <dbReference type="NCBI Taxonomy" id="2557542"/>
    <lineage>
        <taxon>Eukaryota</taxon>
        <taxon>Sar</taxon>
        <taxon>Stramenopiles</taxon>
        <taxon>Ochrophyta</taxon>
        <taxon>Bolidophyceae</taxon>
        <taxon>Parmales</taxon>
        <taxon>Triparmaceae</taxon>
        <taxon>Triparma</taxon>
    </lineage>
</organism>
<dbReference type="GO" id="GO:0098703">
    <property type="term" value="P:calcium ion import across plasma membrane"/>
    <property type="evidence" value="ECO:0007669"/>
    <property type="project" value="TreeGrafter"/>
</dbReference>
<keyword evidence="4" id="KW-0107">Calcium channel</keyword>
<dbReference type="InterPro" id="IPR005821">
    <property type="entry name" value="Ion_trans_dom"/>
</dbReference>
<dbReference type="GO" id="GO:0005891">
    <property type="term" value="C:voltage-gated calcium channel complex"/>
    <property type="evidence" value="ECO:0007669"/>
    <property type="project" value="TreeGrafter"/>
</dbReference>
<feature type="transmembrane region" description="Helical" evidence="14">
    <location>
        <begin position="728"/>
        <end position="748"/>
    </location>
</feature>
<dbReference type="InterPro" id="IPR050599">
    <property type="entry name" value="VDCC_alpha-1_subunit"/>
</dbReference>
<keyword evidence="3" id="KW-0109">Calcium transport</keyword>
<keyword evidence="5 14" id="KW-0812">Transmembrane</keyword>